<dbReference type="EMBL" id="JQBS01000032">
    <property type="protein sequence ID" value="KRN56257.1"/>
    <property type="molecule type" value="Genomic_DNA"/>
</dbReference>
<dbReference type="RefSeq" id="WP_034570176.1">
    <property type="nucleotide sequence ID" value="NZ_JQBS01000032.1"/>
</dbReference>
<organism evidence="2 3">
    <name type="scientific">Carnobacterium divergens DSM 20623</name>
    <dbReference type="NCBI Taxonomy" id="1449336"/>
    <lineage>
        <taxon>Bacteria</taxon>
        <taxon>Bacillati</taxon>
        <taxon>Bacillota</taxon>
        <taxon>Bacilli</taxon>
        <taxon>Lactobacillales</taxon>
        <taxon>Carnobacteriaceae</taxon>
        <taxon>Carnobacterium</taxon>
    </lineage>
</organism>
<dbReference type="GeneID" id="89588680"/>
<evidence type="ECO:0000313" key="2">
    <source>
        <dbReference type="EMBL" id="KRN56257.1"/>
    </source>
</evidence>
<dbReference type="PATRIC" id="fig|1449336.4.peg.1400"/>
<dbReference type="Pfam" id="PF14594">
    <property type="entry name" value="Sipho_Gp37"/>
    <property type="match status" value="1"/>
</dbReference>
<keyword evidence="3" id="KW-1185">Reference proteome</keyword>
<gene>
    <name evidence="2" type="ORF">IV74_GL001370</name>
</gene>
<comment type="caution">
    <text evidence="2">The sequence shown here is derived from an EMBL/GenBank/DDBJ whole genome shotgun (WGS) entry which is preliminary data.</text>
</comment>
<accession>A0A0R2HU88</accession>
<sequence>MILWLIDQQLNRINAIENFNSLVITKRYSEVSEFELHLPMTKEHLKLIQNNELILGNILVKSGEKTGYLIEEISPNFQREASEIVIKGRDLRAYLERRILLGNQHYKDTPQNLIRKWLDESIINPVDPVRKMKQFKIGSIPETNNSINIETNYQNLLELISLVCKEFQLGFEVQLDLINRELIFISYTGKDRGSEQQTNSPAIFSQSFENILQQTIVLNGIDAKTTAILEYEREEKNYMLEVTDGTSDISRREIYVDAKTIGKPSAENPISIEEQQALVKQKGNETLLQYSFIQSMEADVVTNGNLRYQQDFDLGDKITVLVNELDFKLETRIECVEEVYEESGLEVRLTFGNKIPTLVDKIKRKGK</sequence>
<feature type="domain" description="Gp28/Gp37-like" evidence="1">
    <location>
        <begin position="3"/>
        <end position="353"/>
    </location>
</feature>
<evidence type="ECO:0000259" key="1">
    <source>
        <dbReference type="Pfam" id="PF14594"/>
    </source>
</evidence>
<evidence type="ECO:0000313" key="3">
    <source>
        <dbReference type="Proteomes" id="UP000051658"/>
    </source>
</evidence>
<dbReference type="AlphaFoldDB" id="A0A0R2HU88"/>
<proteinExistence type="predicted"/>
<dbReference type="eggNOG" id="ENOG502Z9TX">
    <property type="taxonomic scope" value="Bacteria"/>
</dbReference>
<reference evidence="2 3" key="1">
    <citation type="journal article" date="2015" name="Genome Announc.">
        <title>Expanding the biotechnology potential of lactobacilli through comparative genomics of 213 strains and associated genera.</title>
        <authorList>
            <person name="Sun Z."/>
            <person name="Harris H.M."/>
            <person name="McCann A."/>
            <person name="Guo C."/>
            <person name="Argimon S."/>
            <person name="Zhang W."/>
            <person name="Yang X."/>
            <person name="Jeffery I.B."/>
            <person name="Cooney J.C."/>
            <person name="Kagawa T.F."/>
            <person name="Liu W."/>
            <person name="Song Y."/>
            <person name="Salvetti E."/>
            <person name="Wrobel A."/>
            <person name="Rasinkangas P."/>
            <person name="Parkhill J."/>
            <person name="Rea M.C."/>
            <person name="O'Sullivan O."/>
            <person name="Ritari J."/>
            <person name="Douillard F.P."/>
            <person name="Paul Ross R."/>
            <person name="Yang R."/>
            <person name="Briner A.E."/>
            <person name="Felis G.E."/>
            <person name="de Vos W.M."/>
            <person name="Barrangou R."/>
            <person name="Klaenhammer T.R."/>
            <person name="Caufield P.W."/>
            <person name="Cui Y."/>
            <person name="Zhang H."/>
            <person name="O'Toole P.W."/>
        </authorList>
    </citation>
    <scope>NUCLEOTIDE SEQUENCE [LARGE SCALE GENOMIC DNA]</scope>
    <source>
        <strain evidence="2 3">DSM 20623</strain>
    </source>
</reference>
<dbReference type="Proteomes" id="UP000051658">
    <property type="component" value="Unassembled WGS sequence"/>
</dbReference>
<protein>
    <recommendedName>
        <fullName evidence="1">Gp28/Gp37-like domain-containing protein</fullName>
    </recommendedName>
</protein>
<dbReference type="InterPro" id="IPR029432">
    <property type="entry name" value="Gp28/Gp37-like_dom"/>
</dbReference>
<name>A0A0R2HU88_CARDV</name>